<dbReference type="GO" id="GO:0016779">
    <property type="term" value="F:nucleotidyltransferase activity"/>
    <property type="evidence" value="ECO:0007669"/>
    <property type="project" value="UniProtKB-ARBA"/>
</dbReference>
<dbReference type="Proteomes" id="UP000320055">
    <property type="component" value="Unassembled WGS sequence"/>
</dbReference>
<name>A0A563W3M9_9CYAN</name>
<proteinExistence type="predicted"/>
<feature type="domain" description="MobA-like NTP transferase" evidence="1">
    <location>
        <begin position="13"/>
        <end position="175"/>
    </location>
</feature>
<keyword evidence="3" id="KW-1185">Reference proteome</keyword>
<evidence type="ECO:0000313" key="2">
    <source>
        <dbReference type="EMBL" id="VEP18299.1"/>
    </source>
</evidence>
<dbReference type="AlphaFoldDB" id="A0A563W3M9"/>
<sequence>MNKNKEKKTPVAAIILAAGASRRMGQPKQLLLYQGQTLLGYITKCATASSCSPVIVILGANANKIEPEIAQLPIKIVKNPQWNEGISSSIRCGIAYIKKQFLNIDGVVFLTCDQPFISAEIIDRLIDVYHSNNKLIIASQYEKTKGIPALFPRRFFSELIELKGDRGAKKIINKYPKLVDKIDFPQGEIDLDTFENYQHLISSDRTNLKQ</sequence>
<accession>A0A563W3M9</accession>
<protein>
    <recommendedName>
        <fullName evidence="1">MobA-like NTP transferase domain-containing protein</fullName>
    </recommendedName>
</protein>
<dbReference type="EMBL" id="CAACVJ010000681">
    <property type="protein sequence ID" value="VEP18299.1"/>
    <property type="molecule type" value="Genomic_DNA"/>
</dbReference>
<evidence type="ECO:0000313" key="3">
    <source>
        <dbReference type="Proteomes" id="UP000320055"/>
    </source>
</evidence>
<dbReference type="Pfam" id="PF12804">
    <property type="entry name" value="NTP_transf_3"/>
    <property type="match status" value="1"/>
</dbReference>
<dbReference type="RefSeq" id="WP_222427038.1">
    <property type="nucleotide sequence ID" value="NZ_LR213832.1"/>
</dbReference>
<gene>
    <name evidence="2" type="ORF">H1P_740011</name>
</gene>
<dbReference type="PANTHER" id="PTHR43777">
    <property type="entry name" value="MOLYBDENUM COFACTOR CYTIDYLYLTRANSFERASE"/>
    <property type="match status" value="1"/>
</dbReference>
<dbReference type="Gene3D" id="3.90.550.10">
    <property type="entry name" value="Spore Coat Polysaccharide Biosynthesis Protein SpsA, Chain A"/>
    <property type="match status" value="1"/>
</dbReference>
<dbReference type="InterPro" id="IPR025877">
    <property type="entry name" value="MobA-like_NTP_Trfase"/>
</dbReference>
<dbReference type="CDD" id="cd04182">
    <property type="entry name" value="GT_2_like_f"/>
    <property type="match status" value="1"/>
</dbReference>
<dbReference type="InterPro" id="IPR029044">
    <property type="entry name" value="Nucleotide-diphossugar_trans"/>
</dbReference>
<evidence type="ECO:0000259" key="1">
    <source>
        <dbReference type="Pfam" id="PF12804"/>
    </source>
</evidence>
<dbReference type="PANTHER" id="PTHR43777:SF1">
    <property type="entry name" value="MOLYBDENUM COFACTOR CYTIDYLYLTRANSFERASE"/>
    <property type="match status" value="1"/>
</dbReference>
<organism evidence="2 3">
    <name type="scientific">Hyella patelloides LEGE 07179</name>
    <dbReference type="NCBI Taxonomy" id="945734"/>
    <lineage>
        <taxon>Bacteria</taxon>
        <taxon>Bacillati</taxon>
        <taxon>Cyanobacteriota</taxon>
        <taxon>Cyanophyceae</taxon>
        <taxon>Pleurocapsales</taxon>
        <taxon>Hyellaceae</taxon>
        <taxon>Hyella</taxon>
    </lineage>
</organism>
<dbReference type="SUPFAM" id="SSF53448">
    <property type="entry name" value="Nucleotide-diphospho-sugar transferases"/>
    <property type="match status" value="1"/>
</dbReference>
<reference evidence="2 3" key="1">
    <citation type="submission" date="2019-01" db="EMBL/GenBank/DDBJ databases">
        <authorList>
            <person name="Brito A."/>
        </authorList>
    </citation>
    <scope>NUCLEOTIDE SEQUENCE [LARGE SCALE GENOMIC DNA]</scope>
    <source>
        <strain evidence="2">1</strain>
    </source>
</reference>